<dbReference type="GO" id="GO:0016114">
    <property type="term" value="P:terpenoid biosynthetic process"/>
    <property type="evidence" value="ECO:0007669"/>
    <property type="project" value="InterPro"/>
</dbReference>
<evidence type="ECO:0000313" key="7">
    <source>
        <dbReference type="Proteomes" id="UP001652660"/>
    </source>
</evidence>
<comment type="pathway">
    <text evidence="1">Secondary metabolite biosynthesis; terpenoid biosynthesis.</text>
</comment>
<dbReference type="AlphaFoldDB" id="A0A6P6TX15"/>
<reference evidence="8" key="2">
    <citation type="submission" date="2025-08" db="UniProtKB">
        <authorList>
            <consortium name="RefSeq"/>
        </authorList>
    </citation>
    <scope>IDENTIFICATION</scope>
    <source>
        <tissue evidence="8">Leaves</tissue>
    </source>
</reference>
<dbReference type="SUPFAM" id="SSF48576">
    <property type="entry name" value="Terpenoid synthases"/>
    <property type="match status" value="1"/>
</dbReference>
<gene>
    <name evidence="8" type="primary">LOC113704773</name>
</gene>
<dbReference type="PANTHER" id="PTHR31225">
    <property type="entry name" value="OS04G0344100 PROTEIN-RELATED"/>
    <property type="match status" value="1"/>
</dbReference>
<keyword evidence="2" id="KW-0479">Metal-binding</keyword>
<accession>A0A6P6TX15</accession>
<reference evidence="7" key="1">
    <citation type="journal article" date="2025" name="Foods">
        <title>Unveiling the Microbial Signatures of Arabica Coffee Cherries: Insights into Ripeness Specific Diversity, Functional Traits, and Implications for Quality and Safety.</title>
        <authorList>
            <consortium name="RefSeq"/>
            <person name="Tenea G.N."/>
            <person name="Cifuentes V."/>
            <person name="Reyes P."/>
            <person name="Cevallos-Vallejos M."/>
        </authorList>
    </citation>
    <scope>NUCLEOTIDE SEQUENCE [LARGE SCALE GENOMIC DNA]</scope>
</reference>
<dbReference type="InterPro" id="IPR001906">
    <property type="entry name" value="Terpene_synth_N"/>
</dbReference>
<dbReference type="InterPro" id="IPR005630">
    <property type="entry name" value="Terpene_synthase_metal-bd"/>
</dbReference>
<dbReference type="InterPro" id="IPR008949">
    <property type="entry name" value="Isoprenoid_synthase_dom_sf"/>
</dbReference>
<keyword evidence="7" id="KW-1185">Reference proteome</keyword>
<dbReference type="GeneID" id="113704773"/>
<keyword evidence="4" id="KW-0456">Lyase</keyword>
<dbReference type="GO" id="GO:0000287">
    <property type="term" value="F:magnesium ion binding"/>
    <property type="evidence" value="ECO:0007669"/>
    <property type="project" value="InterPro"/>
</dbReference>
<feature type="domain" description="Terpene synthase metal-binding" evidence="6">
    <location>
        <begin position="191"/>
        <end position="270"/>
    </location>
</feature>
<dbReference type="InterPro" id="IPR050148">
    <property type="entry name" value="Terpene_synthase-like"/>
</dbReference>
<dbReference type="GO" id="GO:0010333">
    <property type="term" value="F:terpene synthase activity"/>
    <property type="evidence" value="ECO:0007669"/>
    <property type="project" value="InterPro"/>
</dbReference>
<dbReference type="Gene3D" id="1.10.600.10">
    <property type="entry name" value="Farnesyl Diphosphate Synthase"/>
    <property type="match status" value="3"/>
</dbReference>
<dbReference type="SUPFAM" id="SSF48239">
    <property type="entry name" value="Terpenoid cyclases/Protein prenyltransferases"/>
    <property type="match status" value="1"/>
</dbReference>
<evidence type="ECO:0000256" key="2">
    <source>
        <dbReference type="ARBA" id="ARBA00022723"/>
    </source>
</evidence>
<evidence type="ECO:0000313" key="8">
    <source>
        <dbReference type="RefSeq" id="XP_027082447.2"/>
    </source>
</evidence>
<dbReference type="InterPro" id="IPR008930">
    <property type="entry name" value="Terpenoid_cyclase/PrenylTrfase"/>
</dbReference>
<name>A0A6P6TX15_COFAR</name>
<evidence type="ECO:0000256" key="4">
    <source>
        <dbReference type="ARBA" id="ARBA00023239"/>
    </source>
</evidence>
<sequence>MYTKEIEVLKVEVMSMLLATGTTMMQKLDFIDKIERLGISYHFEDEIQNQLEQLFNLSTNLGRHLEYDLSTAALQFRLFRWGKELDILSKVPYARDRFVECYFWDVGTIYEPRHSFARMTLAKAIAIAGIIDNTYDAYGTLDELKILTEAVERWDGNGIEQLSDYLKTSYMILLNFNKELEEDLSKKQTSAAFMGMDSATKDVMDWMPTHPKLFVALGKHTRLLNDVGSYKFERETGSGMAIECYMKDYNVFEEEAMKKFEDMAVDAWKDINEQCLRLTTFPRKILKVILNLARLCEVVYKQRGDGFTNQRRIEAHIKAILVDSISL</sequence>
<evidence type="ECO:0000256" key="3">
    <source>
        <dbReference type="ARBA" id="ARBA00022842"/>
    </source>
</evidence>
<evidence type="ECO:0000259" key="6">
    <source>
        <dbReference type="Pfam" id="PF03936"/>
    </source>
</evidence>
<feature type="domain" description="Terpene synthase metal-binding" evidence="6">
    <location>
        <begin position="83"/>
        <end position="189"/>
    </location>
</feature>
<dbReference type="OrthoDB" id="1877784at2759"/>
<dbReference type="Pfam" id="PF03936">
    <property type="entry name" value="Terpene_synth_C"/>
    <property type="match status" value="2"/>
</dbReference>
<dbReference type="Pfam" id="PF01397">
    <property type="entry name" value="Terpene_synth"/>
    <property type="match status" value="1"/>
</dbReference>
<protein>
    <submittedName>
        <fullName evidence="8">Vetispiradiene synthase 2-like</fullName>
    </submittedName>
</protein>
<keyword evidence="3" id="KW-0460">Magnesium</keyword>
<evidence type="ECO:0000259" key="5">
    <source>
        <dbReference type="Pfam" id="PF01397"/>
    </source>
</evidence>
<dbReference type="Proteomes" id="UP001652660">
    <property type="component" value="Chromosome 8e"/>
</dbReference>
<dbReference type="RefSeq" id="XP_027082447.2">
    <property type="nucleotide sequence ID" value="XM_027226646.2"/>
</dbReference>
<dbReference type="Gene3D" id="1.50.10.130">
    <property type="entry name" value="Terpene synthase, N-terminal domain"/>
    <property type="match status" value="1"/>
</dbReference>
<feature type="domain" description="Terpene synthase N-terminal" evidence="5">
    <location>
        <begin position="2"/>
        <end position="80"/>
    </location>
</feature>
<organism evidence="7 8">
    <name type="scientific">Coffea arabica</name>
    <name type="common">Arabian coffee</name>
    <dbReference type="NCBI Taxonomy" id="13443"/>
    <lineage>
        <taxon>Eukaryota</taxon>
        <taxon>Viridiplantae</taxon>
        <taxon>Streptophyta</taxon>
        <taxon>Embryophyta</taxon>
        <taxon>Tracheophyta</taxon>
        <taxon>Spermatophyta</taxon>
        <taxon>Magnoliopsida</taxon>
        <taxon>eudicotyledons</taxon>
        <taxon>Gunneridae</taxon>
        <taxon>Pentapetalae</taxon>
        <taxon>asterids</taxon>
        <taxon>lamiids</taxon>
        <taxon>Gentianales</taxon>
        <taxon>Rubiaceae</taxon>
        <taxon>Ixoroideae</taxon>
        <taxon>Gardenieae complex</taxon>
        <taxon>Bertiereae - Coffeeae clade</taxon>
        <taxon>Coffeeae</taxon>
        <taxon>Coffea</taxon>
    </lineage>
</organism>
<proteinExistence type="predicted"/>
<dbReference type="PANTHER" id="PTHR31225:SF93">
    <property type="entry name" value="ALPHA-HUMULENE_(-)-(E)-BETA-CARYOPHYLLENE SYNTHASE"/>
    <property type="match status" value="1"/>
</dbReference>
<dbReference type="InterPro" id="IPR036965">
    <property type="entry name" value="Terpene_synth_N_sf"/>
</dbReference>
<evidence type="ECO:0000256" key="1">
    <source>
        <dbReference type="ARBA" id="ARBA00004721"/>
    </source>
</evidence>